<reference evidence="5 6" key="1">
    <citation type="submission" date="2017-03" db="EMBL/GenBank/DDBJ databases">
        <title>Widespread Adenine N6-methylation of Active Genes in Fungi.</title>
        <authorList>
            <consortium name="DOE Joint Genome Institute"/>
            <person name="Mondo S.J."/>
            <person name="Dannebaum R.O."/>
            <person name="Kuo R.C."/>
            <person name="Louie K.B."/>
            <person name="Bewick A.J."/>
            <person name="Labutti K."/>
            <person name="Haridas S."/>
            <person name="Kuo A."/>
            <person name="Salamov A."/>
            <person name="Ahrendt S.R."/>
            <person name="Lau R."/>
            <person name="Bowen B.P."/>
            <person name="Lipzen A."/>
            <person name="Sullivan W."/>
            <person name="Andreopoulos W.B."/>
            <person name="Clum A."/>
            <person name="Lindquist E."/>
            <person name="Daum C."/>
            <person name="Northen T.R."/>
            <person name="Ramamoorthy G."/>
            <person name="Schmitz R.J."/>
            <person name="Gryganskyi A."/>
            <person name="Culley D."/>
            <person name="Magnuson J."/>
            <person name="James T.Y."/>
            <person name="O'Malley M.A."/>
            <person name="Stajich J.E."/>
            <person name="Spatafora J.W."/>
            <person name="Visel A."/>
            <person name="Grigoriev I.V."/>
        </authorList>
    </citation>
    <scope>NUCLEOTIDE SEQUENCE [LARGE SCALE GENOMIC DNA]</scope>
    <source>
        <strain evidence="5 6">NRRL Y-17943</strain>
    </source>
</reference>
<dbReference type="PROSITE" id="PS50005">
    <property type="entry name" value="TPR"/>
    <property type="match status" value="5"/>
</dbReference>
<dbReference type="EMBL" id="NBSH01000002">
    <property type="protein sequence ID" value="ORX40192.1"/>
    <property type="molecule type" value="Genomic_DNA"/>
</dbReference>
<dbReference type="Pfam" id="PF13181">
    <property type="entry name" value="TPR_8"/>
    <property type="match status" value="1"/>
</dbReference>
<dbReference type="STRING" id="4999.A0A1Y1UQE6"/>
<evidence type="ECO:0000256" key="4">
    <source>
        <dbReference type="SAM" id="MobiDB-lite"/>
    </source>
</evidence>
<dbReference type="GO" id="GO:0006401">
    <property type="term" value="P:RNA catabolic process"/>
    <property type="evidence" value="ECO:0007669"/>
    <property type="project" value="InterPro"/>
</dbReference>
<name>A0A1Y1UQE6_9TREE</name>
<evidence type="ECO:0000313" key="5">
    <source>
        <dbReference type="EMBL" id="ORX40192.1"/>
    </source>
</evidence>
<feature type="repeat" description="TPR" evidence="3">
    <location>
        <begin position="41"/>
        <end position="74"/>
    </location>
</feature>
<keyword evidence="2 3" id="KW-0802">TPR repeat</keyword>
<dbReference type="RefSeq" id="XP_021873977.1">
    <property type="nucleotide sequence ID" value="XM_022013141.1"/>
</dbReference>
<proteinExistence type="predicted"/>
<dbReference type="SMART" id="SM00028">
    <property type="entry name" value="TPR"/>
    <property type="match status" value="14"/>
</dbReference>
<dbReference type="SUPFAM" id="SSF48452">
    <property type="entry name" value="TPR-like"/>
    <property type="match status" value="4"/>
</dbReference>
<evidence type="ECO:0000256" key="2">
    <source>
        <dbReference type="ARBA" id="ARBA00022803"/>
    </source>
</evidence>
<dbReference type="InterPro" id="IPR039226">
    <property type="entry name" value="Ski3/TTC37"/>
</dbReference>
<feature type="repeat" description="TPR" evidence="3">
    <location>
        <begin position="811"/>
        <end position="844"/>
    </location>
</feature>
<dbReference type="InterPro" id="IPR019734">
    <property type="entry name" value="TPR_rpt"/>
</dbReference>
<dbReference type="GO" id="GO:0055087">
    <property type="term" value="C:Ski complex"/>
    <property type="evidence" value="ECO:0007669"/>
    <property type="project" value="InterPro"/>
</dbReference>
<dbReference type="OrthoDB" id="421075at2759"/>
<accession>A0A1Y1UQE6</accession>
<protein>
    <recommendedName>
        <fullName evidence="7">Superkiller protein 3</fullName>
    </recommendedName>
</protein>
<feature type="repeat" description="TPR" evidence="3">
    <location>
        <begin position="1233"/>
        <end position="1266"/>
    </location>
</feature>
<dbReference type="PANTHER" id="PTHR15704">
    <property type="entry name" value="SUPERKILLER 3 PROTEIN-RELATED"/>
    <property type="match status" value="1"/>
</dbReference>
<feature type="region of interest" description="Disordered" evidence="4">
    <location>
        <begin position="288"/>
        <end position="309"/>
    </location>
</feature>
<dbReference type="GeneID" id="33554949"/>
<keyword evidence="1" id="KW-0677">Repeat</keyword>
<evidence type="ECO:0000256" key="3">
    <source>
        <dbReference type="PROSITE-ProRule" id="PRU00339"/>
    </source>
</evidence>
<feature type="repeat" description="TPR" evidence="3">
    <location>
        <begin position="1073"/>
        <end position="1106"/>
    </location>
</feature>
<dbReference type="PANTHER" id="PTHR15704:SF7">
    <property type="entry name" value="SUPERKILLER COMPLEX PROTEIN 3"/>
    <property type="match status" value="1"/>
</dbReference>
<dbReference type="Gene3D" id="1.25.40.10">
    <property type="entry name" value="Tetratricopeptide repeat domain"/>
    <property type="match status" value="5"/>
</dbReference>
<gene>
    <name evidence="5" type="ORF">BD324DRAFT_575728</name>
</gene>
<sequence>MSTKKALKSIRGLIENGDYQAAVYEATECLKGLSGKDEEAAGILVFRGLALTHLDRKDEAEKCYIHAYKLQPDNKLATVGLRKLYEKEKQWDKVARFLEVIVQRAYDDGDADACLATLQELLELRHQHGPETDLYNLLHLFLPSSPLVPFLQSLPPPAGSFTPFPMPIYPPKSFAVLPTLPKTLPHVSHLLSSLPLLLNLLIRSQGLVHQTVEAQVKAGRTRLGAGPEKEVRKNVEGQVLGGKLGSDLVTLLREVGSHAGVEESVRRDVEVKEFEYWRKLVGCLSEDTPAKDAKPSKAKGKSRPAPLPPVSGDAFAVPPLFALSDEPVQPTKAEALSRADGLAKGFILLAVANQGAEEAWTWVIEGTDEPSIFYDLELLHKFATAFPESPMTDFIDDYCRWFKLPLPQSEEEEGAASETPVPEPETQKKRRWGRGKKINARERRKLRRVAQRAGTLNEDVDQEERDELVASMTKLLEKLQRSVFVHRVMARISTQEEDWANAVAFAERARILLKESEAERGVSFSKARLSLDTNLGVALVPYFPPKHHSRATRLLNGVLNVEPSNAEARFARGQICQTALKWSQAREYFQTIVDGGATDAGQLVAAKEEVAWCLVNEGRLEQGRTVLEEVVELRDSRWEETHKDDEAFPRARAWYRLGQTEWMIGDDESRSHAEDWFMASIRALPTFAPAYTSLGVAYLAATPPDDERALKCFQKAFELDATEVEAAQRLAKGYADDDEWALVRLVANRVMEGEGGVEGVKGGDVTGAKGRLAPRNGWAWKALGSTEMHYRNYAKAAQAFQIALRTDPDDSTTWIQLGESYAKCGRQMAGLKALEKALEIDPSAWIAWYDIGDIHAQLGSFEVAIEAFEKVTASMTGEVGVMAKMSEAYLSLGREALSAGYRERSRRAFLHAIELACNVLETRSGHRPWAWKVIGDAAFELDHIAEDDCQVMERVLELLVEDDNDKRAPYHLARWISVFAFTYRAWLLKNEPRVVTMALYDLGTALHALSRHVSVEDKKTCIKTAIGHVRNALDRDAGDERLWNALAVLCEEGGEEVAQHAFVVSLELYTKDPIVWTNLGYLYFRLADVDLASQCFLRAQITDPDYARAWLGQGLIAVQQGDKPQAQALFAHAVTLSAGSLLEADLASASLAFEPFLRSTNPPPLSILHSTAFALRHYVHQRPEDSSANNLFGLVCERLGLIDESMSAFESATRILEHEFEVTESPEVEQKYLVALVNLGRVKLVSRQYESALKSYSDALELATSQPASGSWIDAELVKIRIQCLVGQALSHSWLGDPDQSLSAFERAMSEAETCSTEAGEISLKEIVAVLLARTLWGLGGEEAREAAKSHLLECLSSETPAISVVTTLLAIALVSADEDLIEACISELSSLTSDRLKADDPKDTVTDIMVSHGLLQSDIDGTKQLLDKRIHQDPSSLQPRIRLAKLLLSLGELDQVPLLLEPLPGYLAVESSVDQSEILRLLGLSKIRNGETSGSINVQKASFIAPWVERVIA</sequence>
<evidence type="ECO:0000313" key="6">
    <source>
        <dbReference type="Proteomes" id="UP000193218"/>
    </source>
</evidence>
<dbReference type="FunCoup" id="A0A1Y1UQE6">
    <property type="interactions" value="253"/>
</dbReference>
<evidence type="ECO:0000256" key="1">
    <source>
        <dbReference type="ARBA" id="ARBA00022737"/>
    </source>
</evidence>
<keyword evidence="6" id="KW-1185">Reference proteome</keyword>
<feature type="region of interest" description="Disordered" evidence="4">
    <location>
        <begin position="410"/>
        <end position="435"/>
    </location>
</feature>
<dbReference type="Pfam" id="PF13432">
    <property type="entry name" value="TPR_16"/>
    <property type="match status" value="2"/>
</dbReference>
<evidence type="ECO:0008006" key="7">
    <source>
        <dbReference type="Google" id="ProtNLM"/>
    </source>
</evidence>
<dbReference type="InParanoid" id="A0A1Y1UQE6"/>
<comment type="caution">
    <text evidence="5">The sequence shown here is derived from an EMBL/GenBank/DDBJ whole genome shotgun (WGS) entry which is preliminary data.</text>
</comment>
<organism evidence="5 6">
    <name type="scientific">Kockovaella imperatae</name>
    <dbReference type="NCBI Taxonomy" id="4999"/>
    <lineage>
        <taxon>Eukaryota</taxon>
        <taxon>Fungi</taxon>
        <taxon>Dikarya</taxon>
        <taxon>Basidiomycota</taxon>
        <taxon>Agaricomycotina</taxon>
        <taxon>Tremellomycetes</taxon>
        <taxon>Tremellales</taxon>
        <taxon>Cuniculitremaceae</taxon>
        <taxon>Kockovaella</taxon>
    </lineage>
</organism>
<dbReference type="InterPro" id="IPR011990">
    <property type="entry name" value="TPR-like_helical_dom_sf"/>
</dbReference>
<feature type="repeat" description="TPR" evidence="3">
    <location>
        <begin position="777"/>
        <end position="810"/>
    </location>
</feature>
<dbReference type="Proteomes" id="UP000193218">
    <property type="component" value="Unassembled WGS sequence"/>
</dbReference>